<proteinExistence type="predicted"/>
<reference evidence="2" key="2">
    <citation type="submission" date="2025-08" db="UniProtKB">
        <authorList>
            <consortium name="Ensembl"/>
        </authorList>
    </citation>
    <scope>IDENTIFICATION</scope>
</reference>
<keyword evidence="3" id="KW-1185">Reference proteome</keyword>
<reference evidence="3" key="1">
    <citation type="submission" date="2016-06" db="EMBL/GenBank/DDBJ databases">
        <title>De novo assembly and RNA-Seq shows season-dependent expression and editing in black bear kidneys.</title>
        <authorList>
            <person name="Korstanje R."/>
            <person name="Srivastava A."/>
            <person name="Sarsani V.K."/>
            <person name="Sheehan S.M."/>
            <person name="Seger R.L."/>
            <person name="Barter M.E."/>
            <person name="Lindqvist C."/>
            <person name="Brody L.C."/>
            <person name="Mullikin J.C."/>
        </authorList>
    </citation>
    <scope>NUCLEOTIDE SEQUENCE [LARGE SCALE GENOMIC DNA]</scope>
</reference>
<dbReference type="Ensembl" id="ENSUAMT00000018310.1">
    <property type="protein sequence ID" value="ENSUAMP00000016349.1"/>
    <property type="gene ID" value="ENSUAMG00000013022.1"/>
</dbReference>
<sequence>MAACLASDMALLHPRGGDGRGDGWGRAEPYWVNPQIWLNILVGQELGQGLGEVLRCGGFHHASPPYEFCRGTAYCGPQVGVQQVPQGSLETSQGEGELGANPLIPPPTPAPPRLFWLLGVP</sequence>
<evidence type="ECO:0000313" key="2">
    <source>
        <dbReference type="Ensembl" id="ENSUAMP00000016349.1"/>
    </source>
</evidence>
<organism evidence="2 3">
    <name type="scientific">Ursus americanus</name>
    <name type="common">American black bear</name>
    <name type="synonym">Euarctos americanus</name>
    <dbReference type="NCBI Taxonomy" id="9643"/>
    <lineage>
        <taxon>Eukaryota</taxon>
        <taxon>Metazoa</taxon>
        <taxon>Chordata</taxon>
        <taxon>Craniata</taxon>
        <taxon>Vertebrata</taxon>
        <taxon>Euteleostomi</taxon>
        <taxon>Mammalia</taxon>
        <taxon>Eutheria</taxon>
        <taxon>Laurasiatheria</taxon>
        <taxon>Carnivora</taxon>
        <taxon>Caniformia</taxon>
        <taxon>Ursidae</taxon>
        <taxon>Ursus</taxon>
    </lineage>
</organism>
<dbReference type="AlphaFoldDB" id="A0A452RCC9"/>
<evidence type="ECO:0000256" key="1">
    <source>
        <dbReference type="SAM" id="MobiDB-lite"/>
    </source>
</evidence>
<accession>A0A452RCC9</accession>
<dbReference type="STRING" id="9643.ENSUAMP00000016349"/>
<evidence type="ECO:0000313" key="3">
    <source>
        <dbReference type="Proteomes" id="UP000291022"/>
    </source>
</evidence>
<reference evidence="2" key="3">
    <citation type="submission" date="2025-09" db="UniProtKB">
        <authorList>
            <consortium name="Ensembl"/>
        </authorList>
    </citation>
    <scope>IDENTIFICATION</scope>
</reference>
<name>A0A452RCC9_URSAM</name>
<feature type="region of interest" description="Disordered" evidence="1">
    <location>
        <begin position="85"/>
        <end position="105"/>
    </location>
</feature>
<protein>
    <submittedName>
        <fullName evidence="2">Uncharacterized protein</fullName>
    </submittedName>
</protein>
<dbReference type="Proteomes" id="UP000291022">
    <property type="component" value="Unassembled WGS sequence"/>
</dbReference>